<dbReference type="Proteomes" id="UP001207930">
    <property type="component" value="Unassembled WGS sequence"/>
</dbReference>
<evidence type="ECO:0000256" key="1">
    <source>
        <dbReference type="SAM" id="MobiDB-lite"/>
    </source>
</evidence>
<gene>
    <name evidence="2" type="ORF">OKA04_05500</name>
</gene>
<dbReference type="EMBL" id="JAPDDS010000002">
    <property type="protein sequence ID" value="MCW1884176.1"/>
    <property type="molecule type" value="Genomic_DNA"/>
</dbReference>
<protein>
    <recommendedName>
        <fullName evidence="4">KH domain-containing protein</fullName>
    </recommendedName>
</protein>
<reference evidence="2 3" key="1">
    <citation type="submission" date="2022-10" db="EMBL/GenBank/DDBJ databases">
        <title>Luteolibacter flavescens strain MCCC 1K03193, whole genome shotgun sequencing project.</title>
        <authorList>
            <person name="Zhao G."/>
            <person name="Shen L."/>
        </authorList>
    </citation>
    <scope>NUCLEOTIDE SEQUENCE [LARGE SCALE GENOMIC DNA]</scope>
    <source>
        <strain evidence="2 3">MCCC 1K03193</strain>
    </source>
</reference>
<keyword evidence="3" id="KW-1185">Reference proteome</keyword>
<accession>A0ABT3FKU9</accession>
<evidence type="ECO:0000313" key="3">
    <source>
        <dbReference type="Proteomes" id="UP001207930"/>
    </source>
</evidence>
<organism evidence="2 3">
    <name type="scientific">Luteolibacter flavescens</name>
    <dbReference type="NCBI Taxonomy" id="1859460"/>
    <lineage>
        <taxon>Bacteria</taxon>
        <taxon>Pseudomonadati</taxon>
        <taxon>Verrucomicrobiota</taxon>
        <taxon>Verrucomicrobiia</taxon>
        <taxon>Verrucomicrobiales</taxon>
        <taxon>Verrucomicrobiaceae</taxon>
        <taxon>Luteolibacter</taxon>
    </lineage>
</organism>
<evidence type="ECO:0000313" key="2">
    <source>
        <dbReference type="EMBL" id="MCW1884176.1"/>
    </source>
</evidence>
<sequence>MTDRTLPDPMSQRPSEDSDSTGQPEPEEDSSTERGFIELLNTDLKDLEIAASLRRLGNKRVLKWDIEKSMPAVHKFAHQEVDVIGWVKRVASYKVMEWDFRDALKLADDNMPLPEIAAKAPEKEPEPADIDALVTRLKGFIQYVSVNLIDDPERAHFQVHEISSGVIRFRLVVTKGDQKILVGQNGETATALRNMLKGTAAGEGVHVLLEIITHEEELAKSLKEAGGN</sequence>
<evidence type="ECO:0008006" key="4">
    <source>
        <dbReference type="Google" id="ProtNLM"/>
    </source>
</evidence>
<proteinExistence type="predicted"/>
<comment type="caution">
    <text evidence="2">The sequence shown here is derived from an EMBL/GenBank/DDBJ whole genome shotgun (WGS) entry which is preliminary data.</text>
</comment>
<name>A0ABT3FKU9_9BACT</name>
<feature type="region of interest" description="Disordered" evidence="1">
    <location>
        <begin position="1"/>
        <end position="34"/>
    </location>
</feature>